<protein>
    <submittedName>
        <fullName evidence="2">Phage baseplate assembly protein V</fullName>
    </submittedName>
</protein>
<dbReference type="EMBL" id="JABWQV010000027">
    <property type="protein sequence ID" value="MBC3346555.1"/>
    <property type="molecule type" value="Genomic_DNA"/>
</dbReference>
<dbReference type="InterPro" id="IPR037026">
    <property type="entry name" value="Vgr_OB-fold_dom_sf"/>
</dbReference>
<sequence>MQLARATCNIGGMDSLTELTRRLENLIRAGTIAELDPVKPRCRVKTGGLLTGWLPFFALRAGEDSEWDPPSVGEQCLVLSPSGNPAHGFVIFGVYSDRFPAPDNVPTRRRRKYRDGAIVDYDTASHTLTATLPGGGKANLIAPGGVHVTGNVVIDGLVTVTQDVVAGAQKISLVNHRTSGVQAGNGTSQGPIP</sequence>
<keyword evidence="3" id="KW-1185">Reference proteome</keyword>
<organism evidence="2 3">
    <name type="scientific">Pseudomonas tehranensis</name>
    <dbReference type="NCBI Taxonomy" id="2745502"/>
    <lineage>
        <taxon>Bacteria</taxon>
        <taxon>Pseudomonadati</taxon>
        <taxon>Pseudomonadota</taxon>
        <taxon>Gammaproteobacteria</taxon>
        <taxon>Pseudomonadales</taxon>
        <taxon>Pseudomonadaceae</taxon>
        <taxon>Pseudomonas</taxon>
    </lineage>
</organism>
<accession>A0ABR6UPH9</accession>
<name>A0ABR6UPH9_9PSED</name>
<dbReference type="InterPro" id="IPR006531">
    <property type="entry name" value="Gp5/Vgr_OB"/>
</dbReference>
<dbReference type="Gene3D" id="2.40.50.230">
    <property type="entry name" value="Gp5 N-terminal domain"/>
    <property type="match status" value="1"/>
</dbReference>
<proteinExistence type="predicted"/>
<dbReference type="NCBIfam" id="TIGR01644">
    <property type="entry name" value="phage_P2_V"/>
    <property type="match status" value="1"/>
</dbReference>
<evidence type="ECO:0000313" key="2">
    <source>
        <dbReference type="EMBL" id="MBC3346555.1"/>
    </source>
</evidence>
<gene>
    <name evidence="2" type="ORF">HU811_07915</name>
</gene>
<evidence type="ECO:0000313" key="3">
    <source>
        <dbReference type="Proteomes" id="UP000617171"/>
    </source>
</evidence>
<feature type="domain" description="Gp5/Type VI secretion system Vgr protein OB-fold" evidence="1">
    <location>
        <begin position="29"/>
        <end position="95"/>
    </location>
</feature>
<dbReference type="InterPro" id="IPR013046">
    <property type="entry name" value="GpV/Gp45"/>
</dbReference>
<reference evidence="2 3" key="1">
    <citation type="journal article" date="2020" name="Microorganisms">
        <title>Reliable Identification of Environmental Pseudomonas Isolates Using the rpoD Gene.</title>
        <authorList>
            <consortium name="The Broad Institute Genome Sequencing Platform"/>
            <person name="Girard L."/>
            <person name="Lood C."/>
            <person name="Rokni-Zadeh H."/>
            <person name="van Noort V."/>
            <person name="Lavigne R."/>
            <person name="De Mot R."/>
        </authorList>
    </citation>
    <scope>NUCLEOTIDE SEQUENCE [LARGE SCALE GENOMIC DNA]</scope>
    <source>
        <strain evidence="2 3">SWRI196</strain>
    </source>
</reference>
<evidence type="ECO:0000259" key="1">
    <source>
        <dbReference type="Pfam" id="PF04717"/>
    </source>
</evidence>
<dbReference type="Pfam" id="PF04717">
    <property type="entry name" value="Phage_base_V"/>
    <property type="match status" value="1"/>
</dbReference>
<comment type="caution">
    <text evidence="2">The sequence shown here is derived from an EMBL/GenBank/DDBJ whole genome shotgun (WGS) entry which is preliminary data.</text>
</comment>
<dbReference type="Gene3D" id="6.20.150.10">
    <property type="match status" value="1"/>
</dbReference>
<dbReference type="Proteomes" id="UP000617171">
    <property type="component" value="Unassembled WGS sequence"/>
</dbReference>